<protein>
    <submittedName>
        <fullName evidence="2">Hydrolase</fullName>
    </submittedName>
</protein>
<reference evidence="2" key="2">
    <citation type="submission" date="2021-04" db="EMBL/GenBank/DDBJ databases">
        <authorList>
            <person name="Gilroy R."/>
        </authorList>
    </citation>
    <scope>NUCLEOTIDE SEQUENCE</scope>
    <source>
        <strain evidence="2">A6-441</strain>
    </source>
</reference>
<organism evidence="2 3">
    <name type="scientific">Candidatus Fusobacterium pullicola</name>
    <dbReference type="NCBI Taxonomy" id="2838601"/>
    <lineage>
        <taxon>Bacteria</taxon>
        <taxon>Fusobacteriati</taxon>
        <taxon>Fusobacteriota</taxon>
        <taxon>Fusobacteriia</taxon>
        <taxon>Fusobacteriales</taxon>
        <taxon>Fusobacteriaceae</taxon>
        <taxon>Fusobacterium</taxon>
    </lineage>
</organism>
<gene>
    <name evidence="2" type="ORF">IAA47_08905</name>
</gene>
<dbReference type="Pfam" id="PF24032">
    <property type="entry name" value="YQBQ"/>
    <property type="match status" value="1"/>
</dbReference>
<accession>A0A9E2L0Z4</accession>
<proteinExistence type="predicted"/>
<evidence type="ECO:0000313" key="3">
    <source>
        <dbReference type="Proteomes" id="UP000724657"/>
    </source>
</evidence>
<name>A0A9E2L0Z4_9FUSO</name>
<dbReference type="EMBL" id="JAHLFN010000076">
    <property type="protein sequence ID" value="MBU3843080.1"/>
    <property type="molecule type" value="Genomic_DNA"/>
</dbReference>
<dbReference type="GO" id="GO:0016787">
    <property type="term" value="F:hydrolase activity"/>
    <property type="evidence" value="ECO:0007669"/>
    <property type="project" value="UniProtKB-KW"/>
</dbReference>
<comment type="caution">
    <text evidence="2">The sequence shown here is derived from an EMBL/GenBank/DDBJ whole genome shotgun (WGS) entry which is preliminary data.</text>
</comment>
<evidence type="ECO:0000259" key="1">
    <source>
        <dbReference type="Pfam" id="PF24032"/>
    </source>
</evidence>
<reference evidence="2" key="1">
    <citation type="journal article" date="2021" name="PeerJ">
        <title>Extensive microbial diversity within the chicken gut microbiome revealed by metagenomics and culture.</title>
        <authorList>
            <person name="Gilroy R."/>
            <person name="Ravi A."/>
            <person name="Getino M."/>
            <person name="Pursley I."/>
            <person name="Horton D.L."/>
            <person name="Alikhan N.F."/>
            <person name="Baker D."/>
            <person name="Gharbi K."/>
            <person name="Hall N."/>
            <person name="Watson M."/>
            <person name="Adriaenssens E.M."/>
            <person name="Foster-Nyarko E."/>
            <person name="Jarju S."/>
            <person name="Secka A."/>
            <person name="Antonio M."/>
            <person name="Oren A."/>
            <person name="Chaudhuri R.R."/>
            <person name="La Ragione R."/>
            <person name="Hildebrand F."/>
            <person name="Pallen M.J."/>
        </authorList>
    </citation>
    <scope>NUCLEOTIDE SEQUENCE</scope>
    <source>
        <strain evidence="2">A6-441</strain>
    </source>
</reference>
<feature type="domain" description="YqbQ/XkdQ" evidence="1">
    <location>
        <begin position="25"/>
        <end position="315"/>
    </location>
</feature>
<sequence length="320" mass="36337">MNNLDIELGIKTTNGAIAPAVLEGVTWTTERRGAPGKLTFKCLFDENNIFEEGDLVTVKYKGQKVFYGFIFTINRDKDKILSVTAYDQLRYLKNKDVYEYRNKKASEVITMLANDFQLQLGEIEDTKFIIPKRLEDGVSLFDIILTALGITLQNTKKMYVLYDDFGKLTLKNIENMKLDFIVDASMSQNFSYKSSIENSANTVKIVKSDSNAGKREIYIAKDSSNINKWGVLQHYDTLGEKENGKMKADALLQLHNRKFKSLDIKNIFGDVRVRAGSSIIVVLDLGDVKVSNYMLVESAKHIFNNQEYLMNLTVRGADIQ</sequence>
<dbReference type="SUPFAM" id="SSF69279">
    <property type="entry name" value="Phage tail proteins"/>
    <property type="match status" value="1"/>
</dbReference>
<keyword evidence="2" id="KW-0378">Hydrolase</keyword>
<dbReference type="InterPro" id="IPR056937">
    <property type="entry name" value="YqbQ/XkdQ"/>
</dbReference>
<evidence type="ECO:0000313" key="2">
    <source>
        <dbReference type="EMBL" id="MBU3843080.1"/>
    </source>
</evidence>
<dbReference type="Proteomes" id="UP000724657">
    <property type="component" value="Unassembled WGS sequence"/>
</dbReference>
<dbReference type="AlphaFoldDB" id="A0A9E2L0Z4"/>